<evidence type="ECO:0000313" key="10">
    <source>
        <dbReference type="Proteomes" id="UP000694867"/>
    </source>
</evidence>
<organism evidence="10 11">
    <name type="scientific">Galendromus occidentalis</name>
    <name type="common">western predatory mite</name>
    <dbReference type="NCBI Taxonomy" id="34638"/>
    <lineage>
        <taxon>Eukaryota</taxon>
        <taxon>Metazoa</taxon>
        <taxon>Ecdysozoa</taxon>
        <taxon>Arthropoda</taxon>
        <taxon>Chelicerata</taxon>
        <taxon>Arachnida</taxon>
        <taxon>Acari</taxon>
        <taxon>Parasitiformes</taxon>
        <taxon>Mesostigmata</taxon>
        <taxon>Gamasina</taxon>
        <taxon>Phytoseioidea</taxon>
        <taxon>Phytoseiidae</taxon>
        <taxon>Typhlodrominae</taxon>
        <taxon>Galendromus</taxon>
    </lineage>
</organism>
<keyword evidence="4 9" id="KW-0732">Signal</keyword>
<dbReference type="GO" id="GO:0008474">
    <property type="term" value="F:palmitoyl-(protein) hydrolase activity"/>
    <property type="evidence" value="ECO:0007669"/>
    <property type="project" value="UniProtKB-EC"/>
</dbReference>
<reference evidence="11" key="1">
    <citation type="submission" date="2025-08" db="UniProtKB">
        <authorList>
            <consortium name="RefSeq"/>
        </authorList>
    </citation>
    <scope>IDENTIFICATION</scope>
</reference>
<evidence type="ECO:0000256" key="1">
    <source>
        <dbReference type="ARBA" id="ARBA00010758"/>
    </source>
</evidence>
<evidence type="ECO:0000256" key="8">
    <source>
        <dbReference type="ARBA" id="ARBA00031934"/>
    </source>
</evidence>
<dbReference type="AlphaFoldDB" id="A0AAJ7L5M1"/>
<dbReference type="PRINTS" id="PR00414">
    <property type="entry name" value="PPTHIESTRASE"/>
</dbReference>
<comment type="similarity">
    <text evidence="1">Belongs to the palmitoyl-protein thioesterase family.</text>
</comment>
<dbReference type="InterPro" id="IPR002472">
    <property type="entry name" value="Palm_thioest"/>
</dbReference>
<feature type="signal peptide" evidence="9">
    <location>
        <begin position="1"/>
        <end position="16"/>
    </location>
</feature>
<dbReference type="EC" id="3.1.2.22" evidence="2"/>
<dbReference type="InterPro" id="IPR029058">
    <property type="entry name" value="AB_hydrolase_fold"/>
</dbReference>
<evidence type="ECO:0000256" key="4">
    <source>
        <dbReference type="ARBA" id="ARBA00022729"/>
    </source>
</evidence>
<evidence type="ECO:0000256" key="5">
    <source>
        <dbReference type="ARBA" id="ARBA00022801"/>
    </source>
</evidence>
<proteinExistence type="inferred from homology"/>
<name>A0AAJ7L5M1_9ACAR</name>
<evidence type="ECO:0000313" key="11">
    <source>
        <dbReference type="RefSeq" id="XP_018494768.1"/>
    </source>
</evidence>
<evidence type="ECO:0000256" key="3">
    <source>
        <dbReference type="ARBA" id="ARBA00014212"/>
    </source>
</evidence>
<dbReference type="KEGG" id="goe:100904657"/>
<keyword evidence="10" id="KW-1185">Reference proteome</keyword>
<evidence type="ECO:0000256" key="9">
    <source>
        <dbReference type="SAM" id="SignalP"/>
    </source>
</evidence>
<keyword evidence="6" id="KW-1015">Disulfide bond</keyword>
<evidence type="ECO:0000256" key="2">
    <source>
        <dbReference type="ARBA" id="ARBA00012423"/>
    </source>
</evidence>
<keyword evidence="7" id="KW-0325">Glycoprotein</keyword>
<dbReference type="GO" id="GO:0005764">
    <property type="term" value="C:lysosome"/>
    <property type="evidence" value="ECO:0007669"/>
    <property type="project" value="TreeGrafter"/>
</dbReference>
<evidence type="ECO:0000256" key="7">
    <source>
        <dbReference type="ARBA" id="ARBA00023180"/>
    </source>
</evidence>
<dbReference type="PANTHER" id="PTHR11247">
    <property type="entry name" value="PALMITOYL-PROTEIN THIOESTERASE/DOLICHYLDIPHOSPHATASE 1"/>
    <property type="match status" value="1"/>
</dbReference>
<dbReference type="Pfam" id="PF02089">
    <property type="entry name" value="Palm_thioest"/>
    <property type="match status" value="1"/>
</dbReference>
<accession>A0AAJ7L5M1</accession>
<dbReference type="PANTHER" id="PTHR11247:SF8">
    <property type="entry name" value="PALMITOYL-PROTEIN THIOESTERASE 1"/>
    <property type="match status" value="1"/>
</dbReference>
<dbReference type="SUPFAM" id="SSF53474">
    <property type="entry name" value="alpha/beta-Hydrolases"/>
    <property type="match status" value="1"/>
</dbReference>
<dbReference type="Proteomes" id="UP000694867">
    <property type="component" value="Unplaced"/>
</dbReference>
<protein>
    <recommendedName>
        <fullName evidence="3">Palmitoyl-protein thioesterase 1</fullName>
        <ecNumber evidence="2">3.1.2.22</ecNumber>
    </recommendedName>
    <alternativeName>
        <fullName evidence="8">Palmitoyl-protein hydrolase 1</fullName>
    </alternativeName>
</protein>
<evidence type="ECO:0000256" key="6">
    <source>
        <dbReference type="ARBA" id="ARBA00023157"/>
    </source>
</evidence>
<dbReference type="Gene3D" id="3.40.50.1820">
    <property type="entry name" value="alpha/beta hydrolase"/>
    <property type="match status" value="1"/>
</dbReference>
<dbReference type="GeneID" id="100904657"/>
<gene>
    <name evidence="11" type="primary">LOC100904657</name>
</gene>
<feature type="chain" id="PRO_5042519462" description="Palmitoyl-protein thioesterase 1" evidence="9">
    <location>
        <begin position="17"/>
        <end position="291"/>
    </location>
</feature>
<dbReference type="RefSeq" id="XP_018494768.1">
    <property type="nucleotide sequence ID" value="XM_018639252.1"/>
</dbReference>
<sequence>MRFIHSIFLLFVGSEALRPLVVWHGINDDCAGFTSSLIAKIKTRAPDLYVHCIQIGDTPKIDYRNSLFMLGQKQLEIACARVNADENLKNGFNAFGISQGGLFLRALIQTCPPSEVHNFVTFSAPHQGIFGIPNCFKSVPAFLCRFISKSLTHAAYTPQVQKLFTPIQYWHDPLREEAYRQKSQFAAIYNNERNFNATFKQNLLKVKNFVLARNTEDEVIVPRESSHFAYYREGQGREIVNFTSTRVFKEDLIGLKELYDSGRLTFLEVPGRHMQSPYGWLEGITSDYFVN</sequence>
<keyword evidence="5" id="KW-0378">Hydrolase</keyword>